<name>A0A4Q7M5Q4_9MICO</name>
<reference evidence="2 3" key="1">
    <citation type="submission" date="2019-02" db="EMBL/GenBank/DDBJ databases">
        <title>Sequencing the genomes of 1000 actinobacteria strains.</title>
        <authorList>
            <person name="Klenk H.-P."/>
        </authorList>
    </citation>
    <scope>NUCLEOTIDE SEQUENCE [LARGE SCALE GENOMIC DNA]</scope>
    <source>
        <strain evidence="2 3">DSM 16932</strain>
    </source>
</reference>
<gene>
    <name evidence="2" type="ORF">EV386_2232</name>
</gene>
<dbReference type="Pfam" id="PF10022">
    <property type="entry name" value="DUF2264"/>
    <property type="match status" value="1"/>
</dbReference>
<organism evidence="2 3">
    <name type="scientific">Xylanimonas ulmi</name>
    <dbReference type="NCBI Taxonomy" id="228973"/>
    <lineage>
        <taxon>Bacteria</taxon>
        <taxon>Bacillati</taxon>
        <taxon>Actinomycetota</taxon>
        <taxon>Actinomycetes</taxon>
        <taxon>Micrococcales</taxon>
        <taxon>Promicromonosporaceae</taxon>
        <taxon>Xylanimonas</taxon>
    </lineage>
</organism>
<dbReference type="EMBL" id="SGWX01000001">
    <property type="protein sequence ID" value="RZS61918.1"/>
    <property type="molecule type" value="Genomic_DNA"/>
</dbReference>
<keyword evidence="3" id="KW-1185">Reference proteome</keyword>
<sequence>METIRAGHSPRRGHDWTRADWTRLADRLLEGVRAYASPRGGRITPPGPVGGYGAAVDGLEGFARTLLLAGFRIAGERGEGCDELAQRYADGIAAGVDPHAPEHERWVRLTEHGQAKVEAASIALVLDLCRPWVWERLPERTREQVVEYLSPVVGDRDYPANNWLWFRVVVQTFLRSVGGPWSSDDVEEDLARFEGFYRGDGWYSDGARRAYDHYAGWAMHLYPTLWSRMAGAGDLLGERGEAFTARLDRYLLDAVRLVGGDGGPLVQGRSLIYRFAAAAPFWAGVIAEVPSTPPGLLRQAAARTVGHFLARGVPGDGDLLTLGWHGLWRPLAQGYSGPASPYWAVKGLLGVALPADHPVWAARAEPLPVDLADQQFVVAPAGWAVSTTRADGVVRVANHGTDHGWPDVQTGDSPLYARHAYSTATSPLLDPGAWVAPVDQVVALVDRAGRVSHRTPMTLCDVEGGDGVATASSVAQAHWLTQPRTPPVDLGDGLEGTVEPAGRIEVASLLRGPWEVRLVRVVELADGVGEHDVRLRVGGWALDGAAWPAQVSLDAGSAVVTCGELTSAVVSLHGRGAGDVVAARDASPLARRSLVPVLDLAVEVGVWTPVLLTLTGARVPRRRCLVTLTQGAERTEAEVCWPDGFVTRAGLAPGRGA</sequence>
<proteinExistence type="predicted"/>
<dbReference type="PANTHER" id="PTHR35339">
    <property type="entry name" value="LINALOOL DEHYDRATASE_ISOMERASE DOMAIN-CONTAINING PROTEIN"/>
    <property type="match status" value="1"/>
</dbReference>
<dbReference type="Proteomes" id="UP000293852">
    <property type="component" value="Unassembled WGS sequence"/>
</dbReference>
<dbReference type="InterPro" id="IPR049349">
    <property type="entry name" value="DUF2264_N"/>
</dbReference>
<dbReference type="InterPro" id="IPR016624">
    <property type="entry name" value="UCP014753"/>
</dbReference>
<dbReference type="PANTHER" id="PTHR35339:SF4">
    <property type="entry name" value="LINALOOL DEHYDRATASE_ISOMERASE DOMAIN-CONTAINING PROTEIN"/>
    <property type="match status" value="1"/>
</dbReference>
<evidence type="ECO:0000313" key="2">
    <source>
        <dbReference type="EMBL" id="RZS61918.1"/>
    </source>
</evidence>
<evidence type="ECO:0000259" key="1">
    <source>
        <dbReference type="Pfam" id="PF10022"/>
    </source>
</evidence>
<comment type="caution">
    <text evidence="2">The sequence shown here is derived from an EMBL/GenBank/DDBJ whole genome shotgun (WGS) entry which is preliminary data.</text>
</comment>
<protein>
    <recommendedName>
        <fullName evidence="1">DUF2264 domain-containing protein</fullName>
    </recommendedName>
</protein>
<dbReference type="RefSeq" id="WP_242607927.1">
    <property type="nucleotide sequence ID" value="NZ_SGWX01000001.1"/>
</dbReference>
<accession>A0A4Q7M5Q4</accession>
<evidence type="ECO:0000313" key="3">
    <source>
        <dbReference type="Proteomes" id="UP000293852"/>
    </source>
</evidence>
<dbReference type="AlphaFoldDB" id="A0A4Q7M5Q4"/>
<feature type="domain" description="DUF2264" evidence="1">
    <location>
        <begin position="17"/>
        <end position="366"/>
    </location>
</feature>